<dbReference type="Gene3D" id="3.20.20.370">
    <property type="entry name" value="Glycoside hydrolase/deacetylase"/>
    <property type="match status" value="1"/>
</dbReference>
<dbReference type="EMBL" id="JOPJ01000020">
    <property type="protein sequence ID" value="OUJ12002.1"/>
    <property type="molecule type" value="Genomic_DNA"/>
</dbReference>
<organism evidence="1 2">
    <name type="scientific">Acetobacter okinawensis</name>
    <dbReference type="NCBI Taxonomy" id="1076594"/>
    <lineage>
        <taxon>Bacteria</taxon>
        <taxon>Pseudomonadati</taxon>
        <taxon>Pseudomonadota</taxon>
        <taxon>Alphaproteobacteria</taxon>
        <taxon>Acetobacterales</taxon>
        <taxon>Acetobacteraceae</taxon>
        <taxon>Acetobacter</taxon>
    </lineage>
</organism>
<dbReference type="AlphaFoldDB" id="A0A252BT85"/>
<dbReference type="RefSeq" id="WP_086639621.1">
    <property type="nucleotide sequence ID" value="NZ_JOPJ01000020.1"/>
</dbReference>
<accession>A0A252BT85</accession>
<name>A0A252BT85_9PROT</name>
<dbReference type="CDD" id="cd10787">
    <property type="entry name" value="LamB_YcsF_like"/>
    <property type="match status" value="1"/>
</dbReference>
<sequence length="251" mass="27059">MKIDLNADIGEGFGRWRIADDDALMPLISSANIACGYHAGDHLIMDRMVRAAKAHHVSIGAHPGLPDLMGFGRRDMAVSAEEMEAMLAYQIGALKGIATRHGVRVEHVSYHAAFGTMANSDQDLADRLARVIAGLDSSLVMLCMAGHPIEKAAQKAGLRVRHLFLADRAYRADGTLVPRGQPGAVIHEPELMRERIGYFLKQGGVITQDGTALPIKTRSILLHSDTPGSDVLARTIASQIMEAGGQILRPD</sequence>
<evidence type="ECO:0000313" key="1">
    <source>
        <dbReference type="EMBL" id="OUJ12002.1"/>
    </source>
</evidence>
<keyword evidence="2" id="KW-1185">Reference proteome</keyword>
<protein>
    <recommendedName>
        <fullName evidence="3">LamB/YcsF family protein</fullName>
    </recommendedName>
</protein>
<evidence type="ECO:0008006" key="3">
    <source>
        <dbReference type="Google" id="ProtNLM"/>
    </source>
</evidence>
<proteinExistence type="predicted"/>
<dbReference type="PANTHER" id="PTHR30292">
    <property type="entry name" value="UNCHARACTERIZED PROTEIN YBGL-RELATED"/>
    <property type="match status" value="1"/>
</dbReference>
<dbReference type="Pfam" id="PF03746">
    <property type="entry name" value="LamB_YcsF"/>
    <property type="match status" value="1"/>
</dbReference>
<dbReference type="SUPFAM" id="SSF88713">
    <property type="entry name" value="Glycoside hydrolase/deacetylase"/>
    <property type="match status" value="1"/>
</dbReference>
<dbReference type="Proteomes" id="UP000194931">
    <property type="component" value="Unassembled WGS sequence"/>
</dbReference>
<dbReference type="InterPro" id="IPR005501">
    <property type="entry name" value="LamB/YcsF/PxpA-like"/>
</dbReference>
<gene>
    <name evidence="1" type="ORF">HK26_05405</name>
</gene>
<evidence type="ECO:0000313" key="2">
    <source>
        <dbReference type="Proteomes" id="UP000194931"/>
    </source>
</evidence>
<comment type="caution">
    <text evidence="1">The sequence shown here is derived from an EMBL/GenBank/DDBJ whole genome shotgun (WGS) entry which is preliminary data.</text>
</comment>
<dbReference type="OrthoDB" id="9773478at2"/>
<dbReference type="GO" id="GO:0005975">
    <property type="term" value="P:carbohydrate metabolic process"/>
    <property type="evidence" value="ECO:0007669"/>
    <property type="project" value="InterPro"/>
</dbReference>
<dbReference type="PANTHER" id="PTHR30292:SF0">
    <property type="entry name" value="5-OXOPROLINASE SUBUNIT A"/>
    <property type="match status" value="1"/>
</dbReference>
<reference evidence="2" key="1">
    <citation type="submission" date="2014-06" db="EMBL/GenBank/DDBJ databases">
        <authorList>
            <person name="Winans N.J."/>
            <person name="Newell P.D."/>
            <person name="Douglas A.E."/>
        </authorList>
    </citation>
    <scope>NUCLEOTIDE SEQUENCE [LARGE SCALE GENOMIC DNA]</scope>
</reference>
<dbReference type="InterPro" id="IPR011330">
    <property type="entry name" value="Glyco_hydro/deAcase_b/a-brl"/>
</dbReference>
<dbReference type="NCBIfam" id="NF003816">
    <property type="entry name" value="PRK05406.1-5"/>
    <property type="match status" value="1"/>
</dbReference>
<dbReference type="NCBIfam" id="NF003814">
    <property type="entry name" value="PRK05406.1-3"/>
    <property type="match status" value="1"/>
</dbReference>
<dbReference type="STRING" id="1236501.GCA_000613865_01465"/>
<dbReference type="eggNOG" id="COG1540">
    <property type="taxonomic scope" value="Bacteria"/>
</dbReference>